<name>A0A5M9WMM8_PAEAM</name>
<proteinExistence type="predicted"/>
<reference evidence="1 2" key="1">
    <citation type="journal article" date="2019" name="J. Ind. Microbiol. Biotechnol.">
        <title>Paenibacillus amylolyticus 27C64 has a diverse set of carbohydrate-active enzymes and complete pectin deconstruction system.</title>
        <authorList>
            <person name="Keggi C."/>
            <person name="Doran-Peterson J."/>
        </authorList>
    </citation>
    <scope>NUCLEOTIDE SEQUENCE [LARGE SCALE GENOMIC DNA]</scope>
    <source>
        <strain evidence="1 2">27C64</strain>
    </source>
</reference>
<evidence type="ECO:0000313" key="1">
    <source>
        <dbReference type="EMBL" id="KAA8782836.1"/>
    </source>
</evidence>
<sequence length="172" mass="19788">MYQHRYMDFLLAHYSELNMPYSFSTTLGYISSPLFMTGSTILCFDDEDETAGAFGFIHGTGEHNYEDQHVIQLQVAFVVSQHRGSRIFIEGLRFLVQHLDEYADEVVPVEEIRFWALHEVSMHRLFSKFAARVSSTTVEAGMLNAYAVELVELRAYLASFEREDCVNKVRKG</sequence>
<protein>
    <recommendedName>
        <fullName evidence="3">GNAT family N-acetyltransferase</fullName>
    </recommendedName>
</protein>
<accession>A0A5M9WMM8</accession>
<comment type="caution">
    <text evidence="1">The sequence shown here is derived from an EMBL/GenBank/DDBJ whole genome shotgun (WGS) entry which is preliminary data.</text>
</comment>
<dbReference type="AlphaFoldDB" id="A0A5M9WMM8"/>
<dbReference type="EMBL" id="RIAS01000001">
    <property type="protein sequence ID" value="KAA8782836.1"/>
    <property type="molecule type" value="Genomic_DNA"/>
</dbReference>
<evidence type="ECO:0000313" key="2">
    <source>
        <dbReference type="Proteomes" id="UP000323664"/>
    </source>
</evidence>
<evidence type="ECO:0008006" key="3">
    <source>
        <dbReference type="Google" id="ProtNLM"/>
    </source>
</evidence>
<dbReference type="Proteomes" id="UP000323664">
    <property type="component" value="Unassembled WGS sequence"/>
</dbReference>
<organism evidence="1 2">
    <name type="scientific">Paenibacillus amylolyticus</name>
    <dbReference type="NCBI Taxonomy" id="1451"/>
    <lineage>
        <taxon>Bacteria</taxon>
        <taxon>Bacillati</taxon>
        <taxon>Bacillota</taxon>
        <taxon>Bacilli</taxon>
        <taxon>Bacillales</taxon>
        <taxon>Paenibacillaceae</taxon>
        <taxon>Paenibacillus</taxon>
    </lineage>
</organism>
<gene>
    <name evidence="1" type="ORF">EC604_03125</name>
</gene>